<proteinExistence type="predicted"/>
<dbReference type="Gene3D" id="3.30.70.270">
    <property type="match status" value="1"/>
</dbReference>
<evidence type="ECO:0000313" key="3">
    <source>
        <dbReference type="EMBL" id="MPM41769.1"/>
    </source>
</evidence>
<gene>
    <name evidence="3" type="ORF">SDC9_88428</name>
</gene>
<dbReference type="InterPro" id="IPR050469">
    <property type="entry name" value="Diguanylate_Cyclase"/>
</dbReference>
<feature type="transmembrane region" description="Helical" evidence="1">
    <location>
        <begin position="20"/>
        <end position="38"/>
    </location>
</feature>
<dbReference type="GO" id="GO:0052621">
    <property type="term" value="F:diguanylate cyclase activity"/>
    <property type="evidence" value="ECO:0007669"/>
    <property type="project" value="TreeGrafter"/>
</dbReference>
<evidence type="ECO:0000259" key="2">
    <source>
        <dbReference type="PROSITE" id="PS50887"/>
    </source>
</evidence>
<feature type="domain" description="GGDEF" evidence="2">
    <location>
        <begin position="198"/>
        <end position="329"/>
    </location>
</feature>
<dbReference type="SMART" id="SM00267">
    <property type="entry name" value="GGDEF"/>
    <property type="match status" value="1"/>
</dbReference>
<feature type="transmembrane region" description="Helical" evidence="1">
    <location>
        <begin position="127"/>
        <end position="147"/>
    </location>
</feature>
<dbReference type="PANTHER" id="PTHR45138:SF9">
    <property type="entry name" value="DIGUANYLATE CYCLASE DGCM-RELATED"/>
    <property type="match status" value="1"/>
</dbReference>
<dbReference type="InterPro" id="IPR043128">
    <property type="entry name" value="Rev_trsase/Diguanyl_cyclase"/>
</dbReference>
<protein>
    <recommendedName>
        <fullName evidence="2">GGDEF domain-containing protein</fullName>
    </recommendedName>
</protein>
<feature type="transmembrane region" description="Helical" evidence="1">
    <location>
        <begin position="93"/>
        <end position="112"/>
    </location>
</feature>
<dbReference type="InterPro" id="IPR000160">
    <property type="entry name" value="GGDEF_dom"/>
</dbReference>
<dbReference type="EMBL" id="VSSQ01009485">
    <property type="protein sequence ID" value="MPM41769.1"/>
    <property type="molecule type" value="Genomic_DNA"/>
</dbReference>
<dbReference type="AlphaFoldDB" id="A0A644ZLJ0"/>
<accession>A0A644ZLJ0</accession>
<name>A0A644ZLJ0_9ZZZZ</name>
<sequence length="335" mass="37250">MNSFHVPVAIPAQYARRYVLTPLCLNLLLLSIALLIRCSAKLSETVRAGAVSLSAAGMGLVLYTVHRFFPAMSLALMVPVILTIFYGRVKLTALIGAVCIAGKLFSDLFLNWDPDVTPVSLTGADAVDQFVCLFLLAICCLVSILLVRMYRQRIDFSVNAMLEQQRLRKKTITDSLTRVGNRRALEETLCKMECRNCGQWFFAMMDIDQFKHVNDQFGHSRGDYYLQSLGQILLCYEDGTFQPFRFGGDEFCAIIQQRSLEEAIAVCHRLQSDFIHAVEEDAKLISSGISIGLTACGPGENSQSILNRADTALYQAKKVQRGGVSLWGPELEKAE</sequence>
<keyword evidence="1" id="KW-0812">Transmembrane</keyword>
<feature type="transmembrane region" description="Helical" evidence="1">
    <location>
        <begin position="68"/>
        <end position="86"/>
    </location>
</feature>
<dbReference type="CDD" id="cd01949">
    <property type="entry name" value="GGDEF"/>
    <property type="match status" value="1"/>
</dbReference>
<dbReference type="InterPro" id="IPR029787">
    <property type="entry name" value="Nucleotide_cyclase"/>
</dbReference>
<keyword evidence="1" id="KW-1133">Transmembrane helix</keyword>
<dbReference type="Pfam" id="PF00990">
    <property type="entry name" value="GGDEF"/>
    <property type="match status" value="1"/>
</dbReference>
<dbReference type="PROSITE" id="PS50887">
    <property type="entry name" value="GGDEF"/>
    <property type="match status" value="1"/>
</dbReference>
<dbReference type="NCBIfam" id="TIGR00254">
    <property type="entry name" value="GGDEF"/>
    <property type="match status" value="1"/>
</dbReference>
<feature type="transmembrane region" description="Helical" evidence="1">
    <location>
        <begin position="45"/>
        <end position="62"/>
    </location>
</feature>
<dbReference type="PANTHER" id="PTHR45138">
    <property type="entry name" value="REGULATORY COMPONENTS OF SENSORY TRANSDUCTION SYSTEM"/>
    <property type="match status" value="1"/>
</dbReference>
<organism evidence="3">
    <name type="scientific">bioreactor metagenome</name>
    <dbReference type="NCBI Taxonomy" id="1076179"/>
    <lineage>
        <taxon>unclassified sequences</taxon>
        <taxon>metagenomes</taxon>
        <taxon>ecological metagenomes</taxon>
    </lineage>
</organism>
<dbReference type="SUPFAM" id="SSF55073">
    <property type="entry name" value="Nucleotide cyclase"/>
    <property type="match status" value="1"/>
</dbReference>
<reference evidence="3" key="1">
    <citation type="submission" date="2019-08" db="EMBL/GenBank/DDBJ databases">
        <authorList>
            <person name="Kucharzyk K."/>
            <person name="Murdoch R.W."/>
            <person name="Higgins S."/>
            <person name="Loffler F."/>
        </authorList>
    </citation>
    <scope>NUCLEOTIDE SEQUENCE</scope>
</reference>
<comment type="caution">
    <text evidence="3">The sequence shown here is derived from an EMBL/GenBank/DDBJ whole genome shotgun (WGS) entry which is preliminary data.</text>
</comment>
<keyword evidence="1" id="KW-0472">Membrane</keyword>
<evidence type="ECO:0000256" key="1">
    <source>
        <dbReference type="SAM" id="Phobius"/>
    </source>
</evidence>